<comment type="caution">
    <text evidence="1">The sequence shown here is derived from an EMBL/GenBank/DDBJ whole genome shotgun (WGS) entry which is preliminary data.</text>
</comment>
<keyword evidence="2" id="KW-1185">Reference proteome</keyword>
<accession>A0A2T1NGI3</accession>
<evidence type="ECO:0008006" key="3">
    <source>
        <dbReference type="Google" id="ProtNLM"/>
    </source>
</evidence>
<dbReference type="OrthoDB" id="1436672at2"/>
<evidence type="ECO:0000313" key="2">
    <source>
        <dbReference type="Proteomes" id="UP000238430"/>
    </source>
</evidence>
<sequence>MKKQILILGIVIIAFVLTAFTVFKKDIKDVAPTQITTTETEDVIYGPKEHDPIIKNEVFEDFIYEIGTRFMPIKKSVVINAKKLKDVYDIETLNSMKTLQAVRLLKVVNDRQQDLNLAGTTTTFTTEQLNYLQTLDYGDNIVFRTEFIDKYSGGYNYSTPHHTIVPDVQAQYSEGFKALKAYFKDQTETVRQDVDPKQLKAGKLYFTVTKTGDIENIHLDHSSNYPKVDRQLIKLLKDLPSTWTPAKDENGNTVDQELVISFGLMGC</sequence>
<dbReference type="AlphaFoldDB" id="A0A2T1NGI3"/>
<evidence type="ECO:0000313" key="1">
    <source>
        <dbReference type="EMBL" id="PSG91977.1"/>
    </source>
</evidence>
<reference evidence="1 2" key="1">
    <citation type="submission" date="2018-03" db="EMBL/GenBank/DDBJ databases">
        <title>Mesoflavibacter sp. HG37 and Mesoflavibacter sp. HG96 sp.nov., two marine bacteria isolated from seawater of Western Pacific Ocean.</title>
        <authorList>
            <person name="Cheng H."/>
            <person name="Wu Y.-H."/>
            <person name="Guo L.-L."/>
            <person name="Xu X.-W."/>
        </authorList>
    </citation>
    <scope>NUCLEOTIDE SEQUENCE [LARGE SCALE GENOMIC DNA]</scope>
    <source>
        <strain evidence="1 2">KCTC 42117</strain>
    </source>
</reference>
<protein>
    <recommendedName>
        <fullName evidence="3">TonB C-terminal domain-containing protein</fullName>
    </recommendedName>
</protein>
<dbReference type="Gene3D" id="3.30.1150.10">
    <property type="match status" value="1"/>
</dbReference>
<organism evidence="1 2">
    <name type="scientific">Mesoflavibacter zeaxanthinifaciens subsp. sabulilitoris</name>
    <dbReference type="NCBI Taxonomy" id="1520893"/>
    <lineage>
        <taxon>Bacteria</taxon>
        <taxon>Pseudomonadati</taxon>
        <taxon>Bacteroidota</taxon>
        <taxon>Flavobacteriia</taxon>
        <taxon>Flavobacteriales</taxon>
        <taxon>Flavobacteriaceae</taxon>
        <taxon>Mesoflavibacter</taxon>
    </lineage>
</organism>
<name>A0A2T1NGI3_9FLAO</name>
<proteinExistence type="predicted"/>
<dbReference type="Proteomes" id="UP000238430">
    <property type="component" value="Unassembled WGS sequence"/>
</dbReference>
<dbReference type="EMBL" id="PXOT01000020">
    <property type="protein sequence ID" value="PSG91977.1"/>
    <property type="molecule type" value="Genomic_DNA"/>
</dbReference>
<gene>
    <name evidence="1" type="ORF">C7H61_05210</name>
</gene>
<dbReference type="RefSeq" id="WP_106677747.1">
    <property type="nucleotide sequence ID" value="NZ_JACHWV010000001.1"/>
</dbReference>